<evidence type="ECO:0000313" key="2">
    <source>
        <dbReference type="EMBL" id="OGZ11548.1"/>
    </source>
</evidence>
<evidence type="ECO:0000313" key="3">
    <source>
        <dbReference type="Proteomes" id="UP000178636"/>
    </source>
</evidence>
<dbReference type="AlphaFoldDB" id="A0A1G2DFH2"/>
<feature type="region of interest" description="Disordered" evidence="1">
    <location>
        <begin position="1"/>
        <end position="26"/>
    </location>
</feature>
<organism evidence="2 3">
    <name type="scientific">Candidatus Lloydbacteria bacterium RIFCSPHIGHO2_02_FULL_54_17</name>
    <dbReference type="NCBI Taxonomy" id="1798664"/>
    <lineage>
        <taxon>Bacteria</taxon>
        <taxon>Candidatus Lloydiibacteriota</taxon>
    </lineage>
</organism>
<evidence type="ECO:0000256" key="1">
    <source>
        <dbReference type="SAM" id="MobiDB-lite"/>
    </source>
</evidence>
<dbReference type="STRING" id="1798664.A3C93_00915"/>
<reference evidence="2 3" key="1">
    <citation type="journal article" date="2016" name="Nat. Commun.">
        <title>Thousands of microbial genomes shed light on interconnected biogeochemical processes in an aquifer system.</title>
        <authorList>
            <person name="Anantharaman K."/>
            <person name="Brown C.T."/>
            <person name="Hug L.A."/>
            <person name="Sharon I."/>
            <person name="Castelle C.J."/>
            <person name="Probst A.J."/>
            <person name="Thomas B.C."/>
            <person name="Singh A."/>
            <person name="Wilkins M.J."/>
            <person name="Karaoz U."/>
            <person name="Brodie E.L."/>
            <person name="Williams K.H."/>
            <person name="Hubbard S.S."/>
            <person name="Banfield J.F."/>
        </authorList>
    </citation>
    <scope>NUCLEOTIDE SEQUENCE [LARGE SCALE GENOMIC DNA]</scope>
</reference>
<proteinExistence type="predicted"/>
<dbReference type="Proteomes" id="UP000178636">
    <property type="component" value="Unassembled WGS sequence"/>
</dbReference>
<feature type="compositionally biased region" description="Polar residues" evidence="1">
    <location>
        <begin position="7"/>
        <end position="17"/>
    </location>
</feature>
<sequence>MMEGPNNDESVADQTPETVERVLSPQEREEIFRATMEGGVNTALQMVAERFEQAPDPKNNLEFHNTRHTGDVIRRFDAVIDAIRTADPSLVDDRSHAVGRFAAAHHDTVQNWEPAEAPSKVPGEEGLVAVMRKRFAGANEAASTAGAFAIMDKANEDAGTELFTDEDRRMIAGGNDATVPGFNPEKGTVVQPKLNEQSSIVERAIALADLGTAGIDGKERYLPEGDALFREENLDIAEAVQNPSSLSPQQKAFFTRRMLGWSQFQGKFAAGRKAMLEEELRPLPPQARKAVEALFTKFDESTVAAQEQAARRANLSFEELAKDMGYTVGNEEKVVY</sequence>
<comment type="caution">
    <text evidence="2">The sequence shown here is derived from an EMBL/GenBank/DDBJ whole genome shotgun (WGS) entry which is preliminary data.</text>
</comment>
<gene>
    <name evidence="2" type="ORF">A3C93_00915</name>
</gene>
<protein>
    <submittedName>
        <fullName evidence="2">Uncharacterized protein</fullName>
    </submittedName>
</protein>
<accession>A0A1G2DFH2</accession>
<name>A0A1G2DFH2_9BACT</name>
<dbReference type="EMBL" id="MHLO01000032">
    <property type="protein sequence ID" value="OGZ11548.1"/>
    <property type="molecule type" value="Genomic_DNA"/>
</dbReference>